<gene>
    <name evidence="3" type="ORF">CP967_30610</name>
</gene>
<feature type="region of interest" description="Disordered" evidence="1">
    <location>
        <begin position="299"/>
        <end position="319"/>
    </location>
</feature>
<dbReference type="KEGG" id="snk:CP967_30610"/>
<dbReference type="Pfam" id="PF13546">
    <property type="entry name" value="DDE_5"/>
    <property type="match status" value="1"/>
</dbReference>
<feature type="region of interest" description="Disordered" evidence="1">
    <location>
        <begin position="1"/>
        <end position="75"/>
    </location>
</feature>
<evidence type="ECO:0000259" key="2">
    <source>
        <dbReference type="Pfam" id="PF13546"/>
    </source>
</evidence>
<name>A0A5J6FHR3_9ACTN</name>
<dbReference type="PANTHER" id="PTHR33627">
    <property type="entry name" value="TRANSPOSASE"/>
    <property type="match status" value="1"/>
</dbReference>
<feature type="compositionally biased region" description="Basic residues" evidence="1">
    <location>
        <begin position="48"/>
        <end position="59"/>
    </location>
</feature>
<dbReference type="Proteomes" id="UP000326178">
    <property type="component" value="Chromosome"/>
</dbReference>
<dbReference type="OrthoDB" id="3657225at2"/>
<dbReference type="PANTHER" id="PTHR33627:SF1">
    <property type="entry name" value="TRANSPOSASE"/>
    <property type="match status" value="1"/>
</dbReference>
<accession>A0A5J6FHR3</accession>
<evidence type="ECO:0000313" key="3">
    <source>
        <dbReference type="EMBL" id="QEU75753.1"/>
    </source>
</evidence>
<feature type="domain" description="Transposase IS701-like DDE" evidence="2">
    <location>
        <begin position="130"/>
        <end position="339"/>
    </location>
</feature>
<dbReference type="InterPro" id="IPR038721">
    <property type="entry name" value="IS701-like_DDE_dom"/>
</dbReference>
<proteinExistence type="predicted"/>
<sequence>MAMTEKATCITVSGRRRRPSREPHPRTPPLLAAEFPGQPHPAPGSGPGRRRRRPARPAHARQGPPPPRPADLSRKRKNIAMFIKPPTSSATVRFEEGPIMSTSAEAVFAPQSPSERVDLDSLSAYSERIFGMLPRRDQRRWATVYLRCLLATPGHKSRRRMAGRLALPSSASQSLQQFITSSPWDWRSPRRQIAHLAAGLMPDAVWTTGVVLLPRGGTQSVGLQQHLVPESGRHINCQVGIALFLTDSRRSIPVDWKLMLNDSWCGDPERRSRAKIPREVTPRPAWALTLEMMAESARGQGAGSAPLLHGLGPSRHPDQLASQLSRAGRDFVIGVAPHQPFDVTREGSHDSARTTLRTSTAAGILQDRFREEPAAHGGGRRLRSALVRFPSPGTGRAAARPVHRLVAEIPAVRQRPCRFWVTSLRDAPPPAIHALAQRSALTDATVQCLRDNLGFLDFEGRSFPGWHHHMTLASAAYLYRCLGQAPQP</sequence>
<keyword evidence="4" id="KW-1185">Reference proteome</keyword>
<dbReference type="EMBL" id="CP023702">
    <property type="protein sequence ID" value="QEU75753.1"/>
    <property type="molecule type" value="Genomic_DNA"/>
</dbReference>
<evidence type="ECO:0000313" key="4">
    <source>
        <dbReference type="Proteomes" id="UP000326178"/>
    </source>
</evidence>
<dbReference type="InterPro" id="IPR039365">
    <property type="entry name" value="IS701-like"/>
</dbReference>
<dbReference type="AlphaFoldDB" id="A0A5J6FHR3"/>
<evidence type="ECO:0000256" key="1">
    <source>
        <dbReference type="SAM" id="MobiDB-lite"/>
    </source>
</evidence>
<organism evidence="3 4">
    <name type="scientific">Streptomyces nitrosporeus</name>
    <dbReference type="NCBI Taxonomy" id="28894"/>
    <lineage>
        <taxon>Bacteria</taxon>
        <taxon>Bacillati</taxon>
        <taxon>Actinomycetota</taxon>
        <taxon>Actinomycetes</taxon>
        <taxon>Kitasatosporales</taxon>
        <taxon>Streptomycetaceae</taxon>
        <taxon>Streptomyces</taxon>
    </lineage>
</organism>
<protein>
    <submittedName>
        <fullName evidence="3">Transposase</fullName>
    </submittedName>
</protein>
<reference evidence="3 4" key="1">
    <citation type="submission" date="2017-09" db="EMBL/GenBank/DDBJ databases">
        <authorList>
            <person name="Lee N."/>
            <person name="Cho B.-K."/>
        </authorList>
    </citation>
    <scope>NUCLEOTIDE SEQUENCE [LARGE SCALE GENOMIC DNA]</scope>
    <source>
        <strain evidence="3 4">ATCC 12769</strain>
    </source>
</reference>